<accession>A0A7S2EQP8</accession>
<evidence type="ECO:0000313" key="1">
    <source>
        <dbReference type="EMBL" id="CAD9350908.1"/>
    </source>
</evidence>
<reference evidence="1" key="1">
    <citation type="submission" date="2021-01" db="EMBL/GenBank/DDBJ databases">
        <authorList>
            <person name="Corre E."/>
            <person name="Pelletier E."/>
            <person name="Niang G."/>
            <person name="Scheremetjew M."/>
            <person name="Finn R."/>
            <person name="Kale V."/>
            <person name="Holt S."/>
            <person name="Cochrane G."/>
            <person name="Meng A."/>
            <person name="Brown T."/>
            <person name="Cohen L."/>
        </authorList>
    </citation>
    <scope>NUCLEOTIDE SEQUENCE</scope>
    <source>
        <strain evidence="1">Pop2</strain>
    </source>
</reference>
<gene>
    <name evidence="1" type="ORF">DBRI1063_LOCUS21691</name>
</gene>
<dbReference type="EMBL" id="HBGN01033622">
    <property type="protein sequence ID" value="CAD9350908.1"/>
    <property type="molecule type" value="Transcribed_RNA"/>
</dbReference>
<proteinExistence type="predicted"/>
<organism evidence="1">
    <name type="scientific">Ditylum brightwellii</name>
    <dbReference type="NCBI Taxonomy" id="49249"/>
    <lineage>
        <taxon>Eukaryota</taxon>
        <taxon>Sar</taxon>
        <taxon>Stramenopiles</taxon>
        <taxon>Ochrophyta</taxon>
        <taxon>Bacillariophyta</taxon>
        <taxon>Mediophyceae</taxon>
        <taxon>Lithodesmiophycidae</taxon>
        <taxon>Lithodesmiales</taxon>
        <taxon>Lithodesmiaceae</taxon>
        <taxon>Ditylum</taxon>
    </lineage>
</organism>
<protein>
    <submittedName>
        <fullName evidence="1">Uncharacterized protein</fullName>
    </submittedName>
</protein>
<dbReference type="AlphaFoldDB" id="A0A7S2EQP8"/>
<name>A0A7S2EQP8_9STRA</name>
<sequence>MLFPNGEYFRDAVDPRNYSHLSERVLGVELIHFAFRWMCTAFFVREMSMKCAIYGCGTHTLAKAIEFDSHPRLCLCCNFCIILVISCKPCSLKKPLSALTQGVGRLPYGEV</sequence>